<organism evidence="1">
    <name type="scientific">Siphoviridae sp. ctmwf23</name>
    <dbReference type="NCBI Taxonomy" id="2827935"/>
    <lineage>
        <taxon>Viruses</taxon>
        <taxon>Duplodnaviria</taxon>
        <taxon>Heunggongvirae</taxon>
        <taxon>Uroviricota</taxon>
        <taxon>Caudoviricetes</taxon>
    </lineage>
</organism>
<dbReference type="EMBL" id="BK032763">
    <property type="protein sequence ID" value="DAF59145.1"/>
    <property type="molecule type" value="Genomic_DNA"/>
</dbReference>
<protein>
    <submittedName>
        <fullName evidence="1">Uncharacterized protein</fullName>
    </submittedName>
</protein>
<sequence length="29" mass="3422">MRLLNCTRAPWSLVQVTTSHYDNATHLHR</sequence>
<reference evidence="1" key="1">
    <citation type="journal article" date="2021" name="Proc. Natl. Acad. Sci. U.S.A.">
        <title>A Catalog of Tens of Thousands of Viruses from Human Metagenomes Reveals Hidden Associations with Chronic Diseases.</title>
        <authorList>
            <person name="Tisza M.J."/>
            <person name="Buck C.B."/>
        </authorList>
    </citation>
    <scope>NUCLEOTIDE SEQUENCE</scope>
    <source>
        <strain evidence="1">Ctmwf23</strain>
    </source>
</reference>
<proteinExistence type="predicted"/>
<name>A0A8S5T7B2_9CAUD</name>
<accession>A0A8S5T7B2</accession>
<evidence type="ECO:0000313" key="1">
    <source>
        <dbReference type="EMBL" id="DAF59145.1"/>
    </source>
</evidence>